<dbReference type="PANTHER" id="PTHR43133:SF50">
    <property type="entry name" value="ECF RNA POLYMERASE SIGMA FACTOR SIGM"/>
    <property type="match status" value="1"/>
</dbReference>
<dbReference type="RefSeq" id="WP_344412872.1">
    <property type="nucleotide sequence ID" value="NZ_BAAAQK010000003.1"/>
</dbReference>
<feature type="compositionally biased region" description="Basic and acidic residues" evidence="6">
    <location>
        <begin position="264"/>
        <end position="276"/>
    </location>
</feature>
<dbReference type="SUPFAM" id="SSF88659">
    <property type="entry name" value="Sigma3 and sigma4 domains of RNA polymerase sigma factors"/>
    <property type="match status" value="1"/>
</dbReference>
<feature type="region of interest" description="Disordered" evidence="6">
    <location>
        <begin position="229"/>
        <end position="276"/>
    </location>
</feature>
<dbReference type="PANTHER" id="PTHR43133">
    <property type="entry name" value="RNA POLYMERASE ECF-TYPE SIGMA FACTO"/>
    <property type="match status" value="1"/>
</dbReference>
<dbReference type="EMBL" id="BAAAQK010000003">
    <property type="protein sequence ID" value="GAA1834157.1"/>
    <property type="molecule type" value="Genomic_DNA"/>
</dbReference>
<comment type="similarity">
    <text evidence="1">Belongs to the sigma-70 factor family. ECF subfamily.</text>
</comment>
<evidence type="ECO:0000256" key="3">
    <source>
        <dbReference type="ARBA" id="ARBA00023082"/>
    </source>
</evidence>
<evidence type="ECO:0000313" key="9">
    <source>
        <dbReference type="Proteomes" id="UP001500449"/>
    </source>
</evidence>
<proteinExistence type="inferred from homology"/>
<dbReference type="Gene3D" id="1.10.1740.10">
    <property type="match status" value="1"/>
</dbReference>
<dbReference type="InterPro" id="IPR007627">
    <property type="entry name" value="RNA_pol_sigma70_r2"/>
</dbReference>
<dbReference type="InterPro" id="IPR013325">
    <property type="entry name" value="RNA_pol_sigma_r2"/>
</dbReference>
<dbReference type="InterPro" id="IPR036388">
    <property type="entry name" value="WH-like_DNA-bd_sf"/>
</dbReference>
<evidence type="ECO:0000256" key="6">
    <source>
        <dbReference type="SAM" id="MobiDB-lite"/>
    </source>
</evidence>
<dbReference type="InterPro" id="IPR013324">
    <property type="entry name" value="RNA_pol_sigma_r3/r4-like"/>
</dbReference>
<dbReference type="Proteomes" id="UP001500449">
    <property type="component" value="Unassembled WGS sequence"/>
</dbReference>
<dbReference type="Gene3D" id="1.10.10.10">
    <property type="entry name" value="Winged helix-like DNA-binding domain superfamily/Winged helix DNA-binding domain"/>
    <property type="match status" value="1"/>
</dbReference>
<reference evidence="8 9" key="1">
    <citation type="journal article" date="2019" name="Int. J. Syst. Evol. Microbiol.">
        <title>The Global Catalogue of Microorganisms (GCM) 10K type strain sequencing project: providing services to taxonomists for standard genome sequencing and annotation.</title>
        <authorList>
            <consortium name="The Broad Institute Genomics Platform"/>
            <consortium name="The Broad Institute Genome Sequencing Center for Infectious Disease"/>
            <person name="Wu L."/>
            <person name="Ma J."/>
        </authorList>
    </citation>
    <scope>NUCLEOTIDE SEQUENCE [LARGE SCALE GENOMIC DNA]</scope>
    <source>
        <strain evidence="8 9">JCM 16009</strain>
    </source>
</reference>
<keyword evidence="3" id="KW-0731">Sigma factor</keyword>
<comment type="caution">
    <text evidence="8">The sequence shown here is derived from an EMBL/GenBank/DDBJ whole genome shotgun (WGS) entry which is preliminary data.</text>
</comment>
<organism evidence="8 9">
    <name type="scientific">Pseudonocardia ailaonensis</name>
    <dbReference type="NCBI Taxonomy" id="367279"/>
    <lineage>
        <taxon>Bacteria</taxon>
        <taxon>Bacillati</taxon>
        <taxon>Actinomycetota</taxon>
        <taxon>Actinomycetes</taxon>
        <taxon>Pseudonocardiales</taxon>
        <taxon>Pseudonocardiaceae</taxon>
        <taxon>Pseudonocardia</taxon>
    </lineage>
</organism>
<feature type="region of interest" description="Disordered" evidence="6">
    <location>
        <begin position="1"/>
        <end position="28"/>
    </location>
</feature>
<evidence type="ECO:0000256" key="1">
    <source>
        <dbReference type="ARBA" id="ARBA00010641"/>
    </source>
</evidence>
<sequence>MSAQVEEGASVPAADPPPPRGPDGAASVVERDVPAGPEVTGGSLRADFGAHLETHYPRLVGQLFAITLDSSAAHDLVQDAYSRAWKRWSEVRQGNAEAWVRRVAVRSSTSPWRRFLVAVGLRNSAVPEQESLDPRTAGVLRSLARLPLPERRAAVLVHMAGMGVGEVAALERVSSGTVQARLNRVAGALSEGDLGTGGFAGYGWGAASPADLYPGYTGDDLVPVLPARVSVTGPAGPEPETDDGPGERAATGDGTTSRTTSQPSDDRPTRGDEEDR</sequence>
<evidence type="ECO:0000313" key="8">
    <source>
        <dbReference type="EMBL" id="GAA1834157.1"/>
    </source>
</evidence>
<name>A0ABN2MQC5_9PSEU</name>
<evidence type="ECO:0000256" key="2">
    <source>
        <dbReference type="ARBA" id="ARBA00023015"/>
    </source>
</evidence>
<keyword evidence="4" id="KW-0238">DNA-binding</keyword>
<dbReference type="InterPro" id="IPR039425">
    <property type="entry name" value="RNA_pol_sigma-70-like"/>
</dbReference>
<evidence type="ECO:0000256" key="5">
    <source>
        <dbReference type="ARBA" id="ARBA00023163"/>
    </source>
</evidence>
<dbReference type="SUPFAM" id="SSF88946">
    <property type="entry name" value="Sigma2 domain of RNA polymerase sigma factors"/>
    <property type="match status" value="1"/>
</dbReference>
<gene>
    <name evidence="8" type="ORF">GCM10009836_10410</name>
</gene>
<dbReference type="Pfam" id="PF04542">
    <property type="entry name" value="Sigma70_r2"/>
    <property type="match status" value="1"/>
</dbReference>
<feature type="domain" description="RNA polymerase sigma-70 region 2" evidence="7">
    <location>
        <begin position="53"/>
        <end position="114"/>
    </location>
</feature>
<keyword evidence="5" id="KW-0804">Transcription</keyword>
<keyword evidence="9" id="KW-1185">Reference proteome</keyword>
<feature type="compositionally biased region" description="Polar residues" evidence="6">
    <location>
        <begin position="253"/>
        <end position="263"/>
    </location>
</feature>
<evidence type="ECO:0000259" key="7">
    <source>
        <dbReference type="Pfam" id="PF04542"/>
    </source>
</evidence>
<evidence type="ECO:0000256" key="4">
    <source>
        <dbReference type="ARBA" id="ARBA00023125"/>
    </source>
</evidence>
<protein>
    <recommendedName>
        <fullName evidence="7">RNA polymerase sigma-70 region 2 domain-containing protein</fullName>
    </recommendedName>
</protein>
<keyword evidence="2" id="KW-0805">Transcription regulation</keyword>
<accession>A0ABN2MQC5</accession>